<feature type="domain" description="N-acetyltransferase" evidence="1">
    <location>
        <begin position="22"/>
        <end position="179"/>
    </location>
</feature>
<keyword evidence="3" id="KW-1185">Reference proteome</keyword>
<gene>
    <name evidence="2" type="ORF">C2R22_01495</name>
</gene>
<organism evidence="2 3">
    <name type="scientific">Salinigranum rubrum</name>
    <dbReference type="NCBI Taxonomy" id="755307"/>
    <lineage>
        <taxon>Archaea</taxon>
        <taxon>Methanobacteriati</taxon>
        <taxon>Methanobacteriota</taxon>
        <taxon>Stenosarchaea group</taxon>
        <taxon>Halobacteria</taxon>
        <taxon>Halobacteriales</taxon>
        <taxon>Haloferacaceae</taxon>
        <taxon>Salinigranum</taxon>
    </lineage>
</organism>
<dbReference type="AlphaFoldDB" id="A0A2I8VF48"/>
<name>A0A2I8VF48_9EURY</name>
<sequence length="196" mass="22220">MNVEPQTLEAEYVRLEPLSREEHLRELQEAAASSIFEWFADDYSTPEAMEGFVEAALDAQEEGESLPFATVHRETGEAIGSTRFCTIRPDNRSVEIGWTWLTPDHQRTPANTEAKYLMLRHAFEEWSCARVEFETAAGNDRSRAALVRIGATLEGVLRKHMLVQGEPTDSAYFSVIDEEWPVVKQSLEDALDRSMP</sequence>
<dbReference type="OrthoDB" id="350775at2157"/>
<accession>A0A2I8VF48</accession>
<dbReference type="SUPFAM" id="SSF55729">
    <property type="entry name" value="Acyl-CoA N-acyltransferases (Nat)"/>
    <property type="match status" value="1"/>
</dbReference>
<dbReference type="GeneID" id="35590722"/>
<proteinExistence type="predicted"/>
<dbReference type="Pfam" id="PF13302">
    <property type="entry name" value="Acetyltransf_3"/>
    <property type="match status" value="1"/>
</dbReference>
<dbReference type="InterPro" id="IPR000182">
    <property type="entry name" value="GNAT_dom"/>
</dbReference>
<dbReference type="PROSITE" id="PS51186">
    <property type="entry name" value="GNAT"/>
    <property type="match status" value="1"/>
</dbReference>
<dbReference type="Gene3D" id="3.40.630.30">
    <property type="match status" value="1"/>
</dbReference>
<evidence type="ECO:0000313" key="3">
    <source>
        <dbReference type="Proteomes" id="UP000236584"/>
    </source>
</evidence>
<dbReference type="GO" id="GO:0016747">
    <property type="term" value="F:acyltransferase activity, transferring groups other than amino-acyl groups"/>
    <property type="evidence" value="ECO:0007669"/>
    <property type="project" value="InterPro"/>
</dbReference>
<evidence type="ECO:0000259" key="1">
    <source>
        <dbReference type="PROSITE" id="PS51186"/>
    </source>
</evidence>
<dbReference type="Proteomes" id="UP000236584">
    <property type="component" value="Chromosome"/>
</dbReference>
<keyword evidence="2" id="KW-0808">Transferase</keyword>
<dbReference type="InterPro" id="IPR016181">
    <property type="entry name" value="Acyl_CoA_acyltransferase"/>
</dbReference>
<dbReference type="KEGG" id="srub:C2R22_01495"/>
<evidence type="ECO:0000313" key="2">
    <source>
        <dbReference type="EMBL" id="AUV80494.1"/>
    </source>
</evidence>
<dbReference type="RefSeq" id="WP_103424002.1">
    <property type="nucleotide sequence ID" value="NZ_CP026309.1"/>
</dbReference>
<protein>
    <submittedName>
        <fullName evidence="2">GNAT family N-acetyltransferase</fullName>
    </submittedName>
</protein>
<dbReference type="PANTHER" id="PTHR43610:SF1">
    <property type="entry name" value="N-ACETYLTRANSFERASE DOMAIN-CONTAINING PROTEIN"/>
    <property type="match status" value="1"/>
</dbReference>
<dbReference type="PANTHER" id="PTHR43610">
    <property type="entry name" value="BLL6696 PROTEIN"/>
    <property type="match status" value="1"/>
</dbReference>
<reference evidence="2 3" key="1">
    <citation type="submission" date="2018-01" db="EMBL/GenBank/DDBJ databases">
        <title>Complete genome sequence of Salinigranum rubrum GX10T, an extremely halophilic archaeon isolated from a marine solar saltern.</title>
        <authorList>
            <person name="Han S."/>
        </authorList>
    </citation>
    <scope>NUCLEOTIDE SEQUENCE [LARGE SCALE GENOMIC DNA]</scope>
    <source>
        <strain evidence="2 3">GX10</strain>
    </source>
</reference>
<dbReference type="EMBL" id="CP026309">
    <property type="protein sequence ID" value="AUV80494.1"/>
    <property type="molecule type" value="Genomic_DNA"/>
</dbReference>